<feature type="domain" description="DUF4190" evidence="3">
    <location>
        <begin position="127"/>
        <end position="192"/>
    </location>
</feature>
<feature type="transmembrane region" description="Helical" evidence="2">
    <location>
        <begin position="182"/>
        <end position="214"/>
    </location>
</feature>
<dbReference type="STRING" id="273678.RS84_02825"/>
<proteinExistence type="predicted"/>
<reference evidence="4 5" key="1">
    <citation type="submission" date="2015-02" db="EMBL/GenBank/DDBJ databases">
        <title>Draft genome sequences of ten Microbacterium spp. with emphasis on heavy metal contaminated environments.</title>
        <authorList>
            <person name="Corretto E."/>
        </authorList>
    </citation>
    <scope>NUCLEOTIDE SEQUENCE [LARGE SCALE GENOMIC DNA]</scope>
    <source>
        <strain evidence="4 5">SA35</strain>
    </source>
</reference>
<protein>
    <recommendedName>
        <fullName evidence="3">DUF4190 domain-containing protein</fullName>
    </recommendedName>
</protein>
<dbReference type="EMBL" id="JYJB01000010">
    <property type="protein sequence ID" value="KJL46201.1"/>
    <property type="molecule type" value="Genomic_DNA"/>
</dbReference>
<evidence type="ECO:0000259" key="3">
    <source>
        <dbReference type="Pfam" id="PF13828"/>
    </source>
</evidence>
<dbReference type="Proteomes" id="UP000033900">
    <property type="component" value="Unassembled WGS sequence"/>
</dbReference>
<feature type="region of interest" description="Disordered" evidence="1">
    <location>
        <begin position="1"/>
        <end position="48"/>
    </location>
</feature>
<comment type="caution">
    <text evidence="4">The sequence shown here is derived from an EMBL/GenBank/DDBJ whole genome shotgun (WGS) entry which is preliminary data.</text>
</comment>
<feature type="compositionally biased region" description="Low complexity" evidence="1">
    <location>
        <begin position="32"/>
        <end position="42"/>
    </location>
</feature>
<keyword evidence="2" id="KW-1133">Transmembrane helix</keyword>
<evidence type="ECO:0000256" key="1">
    <source>
        <dbReference type="SAM" id="MobiDB-lite"/>
    </source>
</evidence>
<accession>A0A0M2HP08</accession>
<feature type="compositionally biased region" description="Pro residues" evidence="1">
    <location>
        <begin position="19"/>
        <end position="31"/>
    </location>
</feature>
<evidence type="ECO:0000256" key="2">
    <source>
        <dbReference type="SAM" id="Phobius"/>
    </source>
</evidence>
<organism evidence="4 5">
    <name type="scientific">Microbacterium hydrocarbonoxydans</name>
    <dbReference type="NCBI Taxonomy" id="273678"/>
    <lineage>
        <taxon>Bacteria</taxon>
        <taxon>Bacillati</taxon>
        <taxon>Actinomycetota</taxon>
        <taxon>Actinomycetes</taxon>
        <taxon>Micrococcales</taxon>
        <taxon>Microbacteriaceae</taxon>
        <taxon>Microbacterium</taxon>
    </lineage>
</organism>
<dbReference type="OrthoDB" id="4374883at2"/>
<name>A0A0M2HP08_9MICO</name>
<evidence type="ECO:0000313" key="5">
    <source>
        <dbReference type="Proteomes" id="UP000033900"/>
    </source>
</evidence>
<sequence>MSDSTIPPYASDPGSAVVPPRPPAPPAPPAPSSQAAPAAAAPAGPPPPPVYGVAPQQFGAAVVPPSGAVQPYAAPAQPYAAPVQPYAAPAQPYAAPVQPYTAPVQPYGGYPQYAPVAYAPPRPNSGLAITSLICGIAGLVLFWLWLPVIASIVAVITGHMALKQTKNNPALGGRGMAIGGLITGYIGVGIMVAQIIIGILVFLAFGAFTIPFLVEYS</sequence>
<dbReference type="PATRIC" id="fig|273678.4.peg.2826"/>
<evidence type="ECO:0000313" key="4">
    <source>
        <dbReference type="EMBL" id="KJL46201.1"/>
    </source>
</evidence>
<feature type="transmembrane region" description="Helical" evidence="2">
    <location>
        <begin position="132"/>
        <end position="162"/>
    </location>
</feature>
<dbReference type="RefSeq" id="WP_152641838.1">
    <property type="nucleotide sequence ID" value="NZ_JYJB01000010.1"/>
</dbReference>
<gene>
    <name evidence="4" type="ORF">RS84_02825</name>
</gene>
<keyword evidence="2" id="KW-0472">Membrane</keyword>
<dbReference type="AlphaFoldDB" id="A0A0M2HP08"/>
<keyword evidence="5" id="KW-1185">Reference proteome</keyword>
<keyword evidence="2" id="KW-0812">Transmembrane</keyword>
<dbReference type="Pfam" id="PF13828">
    <property type="entry name" value="DUF4190"/>
    <property type="match status" value="1"/>
</dbReference>
<dbReference type="InterPro" id="IPR025241">
    <property type="entry name" value="DUF4190"/>
</dbReference>